<protein>
    <submittedName>
        <fullName evidence="2">Uncharacterized protein</fullName>
    </submittedName>
</protein>
<dbReference type="PROSITE" id="PS51257">
    <property type="entry name" value="PROKAR_LIPOPROTEIN"/>
    <property type="match status" value="1"/>
</dbReference>
<evidence type="ECO:0000256" key="1">
    <source>
        <dbReference type="SAM" id="Phobius"/>
    </source>
</evidence>
<sequence>MGRRVFGALARELRSPLTVLLVVACVVGGVGAAIVLTPTQEVEAFGQQIGVGVQAPSATLAGPPRIVQIGNTRLDVPDVTIYGPLRPELRIGPVARNETAGQAMTSLAEGTAPADALSAIVDGFERWFGWATLVLVAVVLGVCGLVGSVRVLAMLSRTARRSGAGARPSIIARRLSSRLTRSTVVALTVSLLVWGVCGVLAVVGARDLRDAR</sequence>
<accession>A0A6J4HD79</accession>
<keyword evidence="1" id="KW-0812">Transmembrane</keyword>
<keyword evidence="1" id="KW-0472">Membrane</keyword>
<gene>
    <name evidence="2" type="ORF">AVDCRST_MAG54-511</name>
</gene>
<evidence type="ECO:0000313" key="2">
    <source>
        <dbReference type="EMBL" id="CAA9219806.1"/>
    </source>
</evidence>
<feature type="transmembrane region" description="Helical" evidence="1">
    <location>
        <begin position="183"/>
        <end position="205"/>
    </location>
</feature>
<keyword evidence="1" id="KW-1133">Transmembrane helix</keyword>
<dbReference type="AlphaFoldDB" id="A0A6J4HD79"/>
<proteinExistence type="predicted"/>
<name>A0A6J4HD79_9PSEU</name>
<dbReference type="EMBL" id="CADCTH010000070">
    <property type="protein sequence ID" value="CAA9219806.1"/>
    <property type="molecule type" value="Genomic_DNA"/>
</dbReference>
<feature type="transmembrane region" description="Helical" evidence="1">
    <location>
        <begin position="127"/>
        <end position="153"/>
    </location>
</feature>
<organism evidence="2">
    <name type="scientific">uncultured Actinomycetospora sp</name>
    <dbReference type="NCBI Taxonomy" id="1135996"/>
    <lineage>
        <taxon>Bacteria</taxon>
        <taxon>Bacillati</taxon>
        <taxon>Actinomycetota</taxon>
        <taxon>Actinomycetes</taxon>
        <taxon>Pseudonocardiales</taxon>
        <taxon>Pseudonocardiaceae</taxon>
        <taxon>Actinomycetospora</taxon>
        <taxon>environmental samples</taxon>
    </lineage>
</organism>
<reference evidence="2" key="1">
    <citation type="submission" date="2020-02" db="EMBL/GenBank/DDBJ databases">
        <authorList>
            <person name="Meier V. D."/>
        </authorList>
    </citation>
    <scope>NUCLEOTIDE SEQUENCE</scope>
    <source>
        <strain evidence="2">AVDCRST_MAG54</strain>
    </source>
</reference>